<evidence type="ECO:0000313" key="7">
    <source>
        <dbReference type="Proteomes" id="UP001432059"/>
    </source>
</evidence>
<evidence type="ECO:0000256" key="3">
    <source>
        <dbReference type="ARBA" id="ARBA00022989"/>
    </source>
</evidence>
<gene>
    <name evidence="6" type="ORF">BPO_p0097</name>
</gene>
<dbReference type="Gene3D" id="3.90.70.10">
    <property type="entry name" value="Cysteine proteinases"/>
    <property type="match status" value="1"/>
</dbReference>
<dbReference type="GO" id="GO:0005524">
    <property type="term" value="F:ATP binding"/>
    <property type="evidence" value="ECO:0007669"/>
    <property type="project" value="InterPro"/>
</dbReference>
<sequence>MYPALESKSFCGFIQDYENIFTGKLRYKIADPAHGFITLSEEKFKKSWLSDGEKGVALFLEPTEYFFGQEPPKEEKVSIKYLLNYLKPYKKSMGWMFFLLSLGTLITLIFPILTQRLIDDGVNQKNLSIITYILLAQLAFFFGSIVINIFRKLDNAGSGY</sequence>
<evidence type="ECO:0000313" key="6">
    <source>
        <dbReference type="EMBL" id="WOC53180.1"/>
    </source>
</evidence>
<accession>A0AAU0F8N9</accession>
<protein>
    <recommendedName>
        <fullName evidence="8">ABC transmembrane type-1 domain-containing protein</fullName>
    </recommendedName>
</protein>
<keyword evidence="6" id="KW-0614">Plasmid</keyword>
<dbReference type="Gene3D" id="1.20.1560.10">
    <property type="entry name" value="ABC transporter type 1, transmembrane domain"/>
    <property type="match status" value="1"/>
</dbReference>
<reference evidence="6" key="1">
    <citation type="submission" date="2023-10" db="EMBL/GenBank/DDBJ databases">
        <title>Characterization and whole genome sequencing of a novel strain of Bergeyella porcorum QD2021 isolated from pig.</title>
        <authorList>
            <person name="Liu G."/>
            <person name="Chen C."/>
            <person name="Han X."/>
        </authorList>
    </citation>
    <scope>NUCLEOTIDE SEQUENCE</scope>
    <source>
        <strain evidence="6">QD2021</strain>
        <plasmid evidence="6">pQD2021</plasmid>
    </source>
</reference>
<dbReference type="InterPro" id="IPR036640">
    <property type="entry name" value="ABC1_TM_sf"/>
</dbReference>
<dbReference type="Proteomes" id="UP001432059">
    <property type="component" value="Plasmid pQD2021"/>
</dbReference>
<feature type="transmembrane region" description="Helical" evidence="5">
    <location>
        <begin position="95"/>
        <end position="114"/>
    </location>
</feature>
<dbReference type="EMBL" id="CP136427">
    <property type="protein sequence ID" value="WOC53180.1"/>
    <property type="molecule type" value="Genomic_DNA"/>
</dbReference>
<organism evidence="6 7">
    <name type="scientific">Bergeyella porcorum</name>
    <dbReference type="NCBI Taxonomy" id="1735111"/>
    <lineage>
        <taxon>Bacteria</taxon>
        <taxon>Pseudomonadati</taxon>
        <taxon>Bacteroidota</taxon>
        <taxon>Flavobacteriia</taxon>
        <taxon>Flavobacteriales</taxon>
        <taxon>Weeksellaceae</taxon>
        <taxon>Bergeyella</taxon>
    </lineage>
</organism>
<proteinExistence type="predicted"/>
<evidence type="ECO:0008006" key="8">
    <source>
        <dbReference type="Google" id="ProtNLM"/>
    </source>
</evidence>
<evidence type="ECO:0000256" key="1">
    <source>
        <dbReference type="ARBA" id="ARBA00004651"/>
    </source>
</evidence>
<keyword evidence="2 5" id="KW-0812">Transmembrane</keyword>
<evidence type="ECO:0000256" key="2">
    <source>
        <dbReference type="ARBA" id="ARBA00022692"/>
    </source>
</evidence>
<keyword evidence="4 5" id="KW-0472">Membrane</keyword>
<geneLocation type="plasmid" evidence="6 7">
    <name>pQD2021</name>
</geneLocation>
<evidence type="ECO:0000256" key="5">
    <source>
        <dbReference type="SAM" id="Phobius"/>
    </source>
</evidence>
<feature type="transmembrane region" description="Helical" evidence="5">
    <location>
        <begin position="129"/>
        <end position="150"/>
    </location>
</feature>
<keyword evidence="7" id="KW-1185">Reference proteome</keyword>
<dbReference type="GO" id="GO:0005886">
    <property type="term" value="C:plasma membrane"/>
    <property type="evidence" value="ECO:0007669"/>
    <property type="project" value="UniProtKB-SubCell"/>
</dbReference>
<name>A0AAU0F8N9_9FLAO</name>
<dbReference type="AlphaFoldDB" id="A0AAU0F8N9"/>
<comment type="subcellular location">
    <subcellularLocation>
        <location evidence="1">Cell membrane</location>
        <topology evidence="1">Multi-pass membrane protein</topology>
    </subcellularLocation>
</comment>
<dbReference type="KEGG" id="bpor:BPO_p0097"/>
<dbReference type="SUPFAM" id="SSF90123">
    <property type="entry name" value="ABC transporter transmembrane region"/>
    <property type="match status" value="1"/>
</dbReference>
<keyword evidence="3 5" id="KW-1133">Transmembrane helix</keyword>
<evidence type="ECO:0000256" key="4">
    <source>
        <dbReference type="ARBA" id="ARBA00023136"/>
    </source>
</evidence>